<dbReference type="InterPro" id="IPR006860">
    <property type="entry name" value="FecR"/>
</dbReference>
<reference evidence="5" key="1">
    <citation type="submission" date="2016-10" db="EMBL/GenBank/DDBJ databases">
        <authorList>
            <person name="Varghese N."/>
            <person name="Submissions S."/>
        </authorList>
    </citation>
    <scope>NUCLEOTIDE SEQUENCE [LARGE SCALE GENOMIC DNA]</scope>
    <source>
        <strain evidence="5">DSM 23920</strain>
    </source>
</reference>
<feature type="transmembrane region" description="Helical" evidence="1">
    <location>
        <begin position="97"/>
        <end position="116"/>
    </location>
</feature>
<protein>
    <submittedName>
        <fullName evidence="4">FecR family protein</fullName>
    </submittedName>
</protein>
<dbReference type="STRING" id="408074.SAMN05660909_01402"/>
<sequence length="349" mass="38372">MDFLTATVEDLVCNESFQLYCLEDPSADVAYWETLISAHPEMAPVVNEARQLVITLSARQGDRLKQLQHLKDGIERFDLLQQVIGEEEPGPASSKKLYWLAAAVAIGAIITTIIFFNNHTTSTLTSSSKAPEKTISSGTAPRKSMVLPDGTTVVLRSNSALTLSPGFNTTDRQIALTGEAFFDVSSSATLPFKVHTSAMDVQVLGTIFNISAYPDSRAAEASLFKGKIAVQLAGSKQEPIILKPNQKLSANLNTPYTISPLKADPVSHKATEIAWVRNRLEIENEPLETIASRLGKYYGVPIRFADEEVKQYRYSGTFESESVWKALDALQLSYPFTFKMVDSTIIISK</sequence>
<keyword evidence="5" id="KW-1185">Reference proteome</keyword>
<feature type="domain" description="Protein FecR C-terminal" evidence="3">
    <location>
        <begin position="280"/>
        <end position="347"/>
    </location>
</feature>
<name>A0A1H4A0V8_9BACT</name>
<dbReference type="Pfam" id="PF16344">
    <property type="entry name" value="FecR_C"/>
    <property type="match status" value="1"/>
</dbReference>
<keyword evidence="1" id="KW-0472">Membrane</keyword>
<keyword evidence="1" id="KW-1133">Transmembrane helix</keyword>
<evidence type="ECO:0000256" key="1">
    <source>
        <dbReference type="SAM" id="Phobius"/>
    </source>
</evidence>
<dbReference type="OrthoDB" id="1523735at2"/>
<dbReference type="AlphaFoldDB" id="A0A1H4A0V8"/>
<dbReference type="Gene3D" id="3.55.50.30">
    <property type="match status" value="1"/>
</dbReference>
<gene>
    <name evidence="4" type="ORF">SAMN05660909_01402</name>
</gene>
<dbReference type="EMBL" id="FNRL01000005">
    <property type="protein sequence ID" value="SEA29547.1"/>
    <property type="molecule type" value="Genomic_DNA"/>
</dbReference>
<dbReference type="PANTHER" id="PTHR30273">
    <property type="entry name" value="PERIPLASMIC SIGNAL SENSOR AND SIGMA FACTOR ACTIVATOR FECR-RELATED"/>
    <property type="match status" value="1"/>
</dbReference>
<evidence type="ECO:0000259" key="3">
    <source>
        <dbReference type="Pfam" id="PF16344"/>
    </source>
</evidence>
<dbReference type="InterPro" id="IPR012373">
    <property type="entry name" value="Ferrdict_sens_TM"/>
</dbReference>
<dbReference type="RefSeq" id="WP_089760055.1">
    <property type="nucleotide sequence ID" value="NZ_BKAT01000013.1"/>
</dbReference>
<organism evidence="4 5">
    <name type="scientific">Chitinophaga terrae</name>
    <name type="common">ex Kim and Jung 2007</name>
    <dbReference type="NCBI Taxonomy" id="408074"/>
    <lineage>
        <taxon>Bacteria</taxon>
        <taxon>Pseudomonadati</taxon>
        <taxon>Bacteroidota</taxon>
        <taxon>Chitinophagia</taxon>
        <taxon>Chitinophagales</taxon>
        <taxon>Chitinophagaceae</taxon>
        <taxon>Chitinophaga</taxon>
    </lineage>
</organism>
<dbReference type="Pfam" id="PF04773">
    <property type="entry name" value="FecR"/>
    <property type="match status" value="1"/>
</dbReference>
<dbReference type="Gene3D" id="2.60.120.1440">
    <property type="match status" value="1"/>
</dbReference>
<feature type="domain" description="FecR protein" evidence="2">
    <location>
        <begin position="134"/>
        <end position="228"/>
    </location>
</feature>
<dbReference type="PANTHER" id="PTHR30273:SF2">
    <property type="entry name" value="PROTEIN FECR"/>
    <property type="match status" value="1"/>
</dbReference>
<evidence type="ECO:0000259" key="2">
    <source>
        <dbReference type="Pfam" id="PF04773"/>
    </source>
</evidence>
<dbReference type="Proteomes" id="UP000199656">
    <property type="component" value="Unassembled WGS sequence"/>
</dbReference>
<accession>A0A1H4A0V8</accession>
<evidence type="ECO:0000313" key="4">
    <source>
        <dbReference type="EMBL" id="SEA29547.1"/>
    </source>
</evidence>
<dbReference type="GO" id="GO:0016989">
    <property type="term" value="F:sigma factor antagonist activity"/>
    <property type="evidence" value="ECO:0007669"/>
    <property type="project" value="TreeGrafter"/>
</dbReference>
<evidence type="ECO:0000313" key="5">
    <source>
        <dbReference type="Proteomes" id="UP000199656"/>
    </source>
</evidence>
<keyword evidence="1" id="KW-0812">Transmembrane</keyword>
<proteinExistence type="predicted"/>
<dbReference type="InterPro" id="IPR032508">
    <property type="entry name" value="FecR_C"/>
</dbReference>
<dbReference type="PIRSF" id="PIRSF018266">
    <property type="entry name" value="FecR"/>
    <property type="match status" value="1"/>
</dbReference>